<gene>
    <name evidence="1" type="ORF">BGT96224V2_LOCUS281</name>
</gene>
<evidence type="ECO:0000313" key="1">
    <source>
        <dbReference type="EMBL" id="SUZ07490.1"/>
    </source>
</evidence>
<organism evidence="1">
    <name type="scientific">Blumeria graminis f. sp. tritici 96224</name>
    <dbReference type="NCBI Taxonomy" id="1268274"/>
    <lineage>
        <taxon>Eukaryota</taxon>
        <taxon>Fungi</taxon>
        <taxon>Dikarya</taxon>
        <taxon>Ascomycota</taxon>
        <taxon>Pezizomycotina</taxon>
        <taxon>Leotiomycetes</taxon>
        <taxon>Erysiphales</taxon>
        <taxon>Erysiphaceae</taxon>
        <taxon>Blumeria</taxon>
    </lineage>
</organism>
<name>A0A381L1Z2_BLUGR</name>
<reference evidence="1" key="1">
    <citation type="submission" date="2018-07" db="EMBL/GenBank/DDBJ databases">
        <authorList>
            <person name="Quirk P.G."/>
            <person name="Krulwich T.A."/>
        </authorList>
    </citation>
    <scope>NUCLEOTIDE SEQUENCE</scope>
    <source>
        <strain evidence="1">96224</strain>
    </source>
</reference>
<dbReference type="EMBL" id="UIGY01000001">
    <property type="protein sequence ID" value="SUZ07490.1"/>
    <property type="molecule type" value="Genomic_DNA"/>
</dbReference>
<accession>A0A381L1Z2</accession>
<protein>
    <submittedName>
        <fullName evidence="1">Bgt-20639</fullName>
    </submittedName>
</protein>
<sequence>MFYSLERQAEARTRSAYKTIYKNGRQCLLPCWLGFCFSPTRDAGPYVSKIMVMCG</sequence>
<proteinExistence type="predicted"/>
<dbReference type="AlphaFoldDB" id="A0A381L1Z2"/>